<dbReference type="AlphaFoldDB" id="A0AAJ5WQ28"/>
<sequence length="212" mass="23728">MRALFILLFACACAGFAWYFVRGNYFSSVTHPSRSTPNNAADRTIQARATQKAASIKSWLKQHRYNQQFCLMADLSAPSGKDRFFMYDLQKDSIVQSGLVTHGRCNETWLNGRKYSNVVGSGCSSPGKYKIGQRYHGRFGLAYKLHGLDSSNSNAYKRAVVLHAHDCVPSRPIHPMPICQSDGCPTLSRAFLKLVAEKIDAADKPVLLWIYD</sequence>
<dbReference type="Proteomes" id="UP001220610">
    <property type="component" value="Chromosome"/>
</dbReference>
<proteinExistence type="predicted"/>
<protein>
    <submittedName>
        <fullName evidence="1">Murein L,D-transpeptidase catalytic domain family protein</fullName>
    </submittedName>
</protein>
<evidence type="ECO:0000313" key="1">
    <source>
        <dbReference type="EMBL" id="WEK36086.1"/>
    </source>
</evidence>
<gene>
    <name evidence="1" type="ORF">P0Y53_01110</name>
</gene>
<name>A0AAJ5WQ28_9BACT</name>
<organism evidence="1 2">
    <name type="scientific">Candidatus Pseudobacter hemicellulosilyticus</name>
    <dbReference type="NCBI Taxonomy" id="3121375"/>
    <lineage>
        <taxon>Bacteria</taxon>
        <taxon>Pseudomonadati</taxon>
        <taxon>Bacteroidota</taxon>
        <taxon>Chitinophagia</taxon>
        <taxon>Chitinophagales</taxon>
        <taxon>Chitinophagaceae</taxon>
        <taxon>Pseudobacter</taxon>
    </lineage>
</organism>
<evidence type="ECO:0000313" key="2">
    <source>
        <dbReference type="Proteomes" id="UP001220610"/>
    </source>
</evidence>
<dbReference type="PANTHER" id="PTHR38477:SF1">
    <property type="entry name" value="MUREIN L,D-TRANSPEPTIDASE CATALYTIC DOMAIN FAMILY PROTEIN"/>
    <property type="match status" value="1"/>
</dbReference>
<reference evidence="1" key="1">
    <citation type="submission" date="2023-03" db="EMBL/GenBank/DDBJ databases">
        <title>Andean soil-derived lignocellulolytic bacterial consortium as a source of novel taxa and putative plastic-active enzymes.</title>
        <authorList>
            <person name="Diaz-Garcia L."/>
            <person name="Chuvochina M."/>
            <person name="Feuerriegel G."/>
            <person name="Bunk B."/>
            <person name="Sproer C."/>
            <person name="Streit W.R."/>
            <person name="Rodriguez L.M."/>
            <person name="Overmann J."/>
            <person name="Jimenez D.J."/>
        </authorList>
    </citation>
    <scope>NUCLEOTIDE SEQUENCE</scope>
    <source>
        <strain evidence="1">MAG 7</strain>
    </source>
</reference>
<dbReference type="PANTHER" id="PTHR38477">
    <property type="entry name" value="HYPOTHETICAL EXPORTED PROTEIN"/>
    <property type="match status" value="1"/>
</dbReference>
<accession>A0AAJ5WQ28</accession>
<dbReference type="InterPro" id="IPR032676">
    <property type="entry name" value="YkuD_2"/>
</dbReference>
<dbReference type="Pfam" id="PF13645">
    <property type="entry name" value="YkuD_2"/>
    <property type="match status" value="1"/>
</dbReference>
<dbReference type="EMBL" id="CP119311">
    <property type="protein sequence ID" value="WEK36086.1"/>
    <property type="molecule type" value="Genomic_DNA"/>
</dbReference>